<dbReference type="VEuPathDB" id="VectorBase:AATE011182"/>
<organism evidence="1">
    <name type="scientific">Anopheles atroparvus</name>
    <name type="common">European mosquito</name>
    <dbReference type="NCBI Taxonomy" id="41427"/>
    <lineage>
        <taxon>Eukaryota</taxon>
        <taxon>Metazoa</taxon>
        <taxon>Ecdysozoa</taxon>
        <taxon>Arthropoda</taxon>
        <taxon>Hexapoda</taxon>
        <taxon>Insecta</taxon>
        <taxon>Pterygota</taxon>
        <taxon>Neoptera</taxon>
        <taxon>Endopterygota</taxon>
        <taxon>Diptera</taxon>
        <taxon>Nematocera</taxon>
        <taxon>Culicoidea</taxon>
        <taxon>Culicidae</taxon>
        <taxon>Anophelinae</taxon>
        <taxon>Anopheles</taxon>
    </lineage>
</organism>
<name>A0A182J4H8_ANOAO</name>
<sequence>MLLLLLLLLLMLLLLLLLLLLLDCNTVDEFLLLYRLYNLHLLLLTGGRCCRCLQSGLIERHDLSTGRGRNSRLALLLHGGQLYLAMGRGGRNQLARRRPAGLLQQLRGRSEDDFILRRLSRGRLRQHVRFTVVLLGRNDLLAPNRYNVAAAAARQLLHLLVRQDDRRVVVLHDVAVAGCQSRTVGATLLMLRLGRGHDDRSRYGHDGVRTATGRQHDARLLRNRGTVVVADGLKRSGRGGRYRDDDRRRG</sequence>
<dbReference type="AlphaFoldDB" id="A0A182J4H8"/>
<reference evidence="1" key="1">
    <citation type="submission" date="2022-08" db="UniProtKB">
        <authorList>
            <consortium name="EnsemblMetazoa"/>
        </authorList>
    </citation>
    <scope>IDENTIFICATION</scope>
    <source>
        <strain evidence="1">EBRO</strain>
    </source>
</reference>
<dbReference type="EnsemblMetazoa" id="AATE011182-RA">
    <property type="protein sequence ID" value="AATE011182-PA.1"/>
    <property type="gene ID" value="AATE011182"/>
</dbReference>
<proteinExistence type="predicted"/>
<protein>
    <submittedName>
        <fullName evidence="1">Uncharacterized protein</fullName>
    </submittedName>
</protein>
<evidence type="ECO:0000313" key="1">
    <source>
        <dbReference type="EnsemblMetazoa" id="AATE011182-PA.1"/>
    </source>
</evidence>
<accession>A0A182J4H8</accession>